<reference evidence="1" key="1">
    <citation type="journal article" date="2009" name="Rice">
        <title>De Novo Next Generation Sequencing of Plant Genomes.</title>
        <authorList>
            <person name="Rounsley S."/>
            <person name="Marri P.R."/>
            <person name="Yu Y."/>
            <person name="He R."/>
            <person name="Sisneros N."/>
            <person name="Goicoechea J.L."/>
            <person name="Lee S.J."/>
            <person name="Angelova A."/>
            <person name="Kudrna D."/>
            <person name="Luo M."/>
            <person name="Affourtit J."/>
            <person name="Desany B."/>
            <person name="Knight J."/>
            <person name="Niazi F."/>
            <person name="Egholm M."/>
            <person name="Wing R.A."/>
        </authorList>
    </citation>
    <scope>NUCLEOTIDE SEQUENCE [LARGE SCALE GENOMIC DNA]</scope>
    <source>
        <strain evidence="1">cv. IRGC 105608</strain>
    </source>
</reference>
<dbReference type="AlphaFoldDB" id="A0A0D3GY98"/>
<evidence type="ECO:0000313" key="1">
    <source>
        <dbReference type="EnsemblPlants" id="OBART08G08550.1"/>
    </source>
</evidence>
<keyword evidence="2" id="KW-1185">Reference proteome</keyword>
<dbReference type="EnsemblPlants" id="OBART08G08550.1">
    <property type="protein sequence ID" value="OBART08G08550.1"/>
    <property type="gene ID" value="OBART08G08550"/>
</dbReference>
<protein>
    <submittedName>
        <fullName evidence="1">Uncharacterized protein</fullName>
    </submittedName>
</protein>
<organism evidence="1">
    <name type="scientific">Oryza barthii</name>
    <dbReference type="NCBI Taxonomy" id="65489"/>
    <lineage>
        <taxon>Eukaryota</taxon>
        <taxon>Viridiplantae</taxon>
        <taxon>Streptophyta</taxon>
        <taxon>Embryophyta</taxon>
        <taxon>Tracheophyta</taxon>
        <taxon>Spermatophyta</taxon>
        <taxon>Magnoliopsida</taxon>
        <taxon>Liliopsida</taxon>
        <taxon>Poales</taxon>
        <taxon>Poaceae</taxon>
        <taxon>BOP clade</taxon>
        <taxon>Oryzoideae</taxon>
        <taxon>Oryzeae</taxon>
        <taxon>Oryzinae</taxon>
        <taxon>Oryza</taxon>
    </lineage>
</organism>
<accession>A0A0D3GY98</accession>
<proteinExistence type="predicted"/>
<dbReference type="HOGENOM" id="CLU_2889355_0_0_1"/>
<dbReference type="PaxDb" id="65489-OBART08G08550.1"/>
<reference evidence="1" key="2">
    <citation type="submission" date="2015-03" db="UniProtKB">
        <authorList>
            <consortium name="EnsemblPlants"/>
        </authorList>
    </citation>
    <scope>IDENTIFICATION</scope>
</reference>
<name>A0A0D3GY98_9ORYZ</name>
<dbReference type="Proteomes" id="UP000026960">
    <property type="component" value="Chromosome 8"/>
</dbReference>
<dbReference type="Gramene" id="OBART08G08550.1">
    <property type="protein sequence ID" value="OBART08G08550.1"/>
    <property type="gene ID" value="OBART08G08550"/>
</dbReference>
<sequence length="63" mass="7022">MGKRRRPQTTSTHRRYYLRRRHGGDLISELNDDVLAHVLGLLPNGGGVASGRAFPACAFLYLI</sequence>
<evidence type="ECO:0000313" key="2">
    <source>
        <dbReference type="Proteomes" id="UP000026960"/>
    </source>
</evidence>